<dbReference type="OrthoDB" id="6020664at2759"/>
<dbReference type="GO" id="GO:0019901">
    <property type="term" value="F:protein kinase binding"/>
    <property type="evidence" value="ECO:0007669"/>
    <property type="project" value="InterPro"/>
</dbReference>
<keyword evidence="5" id="KW-1185">Reference proteome</keyword>
<sequence>MALGASKPSRREEFLCHRALSRRLKRSLYFGGRATDEAGSLPLMAAASREFSGRPGRQLRSLAMRDVTSITHQACISPAAVVMALVYLERLADLRPDYLRRTHPKHLFVTSTLAASKMLYDDGEQEQVFNDEWAASAEMTVDELNAAEIDFLNAMGWELYVPPDTFTEMLGRVEAGAALAESSQRGGWLTYSDLLSIGSAADLAATVQLLKDALIKVVAVCSVAYLASVMTLMSSVLLVFHAPPPAPVPHRAVFVARPPAAAAPAGSPLPPPSALLDQLCAAAASSGLLILAALNPLAGDSEGLGDGTADRPNVTERLSGEDMDDTQRPELQSEVPTATDRWLEETMNDTWRNLRSPASDPDDPGDSIHSRLSVLTPRRLPVLTNAADTLPPSSSSSDLVHTAVTTSLPPWELANLTTAVGGPLWCRGDGRQRAGPRLGLLAVCS</sequence>
<feature type="region of interest" description="Disordered" evidence="3">
    <location>
        <begin position="301"/>
        <end position="342"/>
    </location>
</feature>
<accession>A0A6A4X0G1</accession>
<evidence type="ECO:0000256" key="3">
    <source>
        <dbReference type="SAM" id="MobiDB-lite"/>
    </source>
</evidence>
<reference evidence="4 5" key="1">
    <citation type="submission" date="2019-07" db="EMBL/GenBank/DDBJ databases">
        <title>Draft genome assembly of a fouling barnacle, Amphibalanus amphitrite (Darwin, 1854): The first reference genome for Thecostraca.</title>
        <authorList>
            <person name="Kim W."/>
        </authorList>
    </citation>
    <scope>NUCLEOTIDE SEQUENCE [LARGE SCALE GENOMIC DNA]</scope>
    <source>
        <strain evidence="4">SNU_AA5</strain>
        <tissue evidence="4">Soma without cirri and trophi</tissue>
    </source>
</reference>
<dbReference type="Gene3D" id="1.10.472.10">
    <property type="entry name" value="Cyclin-like"/>
    <property type="match status" value="1"/>
</dbReference>
<dbReference type="PANTHER" id="PTHR15615">
    <property type="match status" value="1"/>
</dbReference>
<dbReference type="CDD" id="cd20557">
    <property type="entry name" value="CYCLIN_ScPCL1-like"/>
    <property type="match status" value="1"/>
</dbReference>
<dbReference type="Pfam" id="PF08613">
    <property type="entry name" value="Cyclin"/>
    <property type="match status" value="1"/>
</dbReference>
<proteinExistence type="inferred from homology"/>
<dbReference type="SUPFAM" id="SSF47954">
    <property type="entry name" value="Cyclin-like"/>
    <property type="match status" value="1"/>
</dbReference>
<organism evidence="4 5">
    <name type="scientific">Amphibalanus amphitrite</name>
    <name type="common">Striped barnacle</name>
    <name type="synonym">Balanus amphitrite</name>
    <dbReference type="NCBI Taxonomy" id="1232801"/>
    <lineage>
        <taxon>Eukaryota</taxon>
        <taxon>Metazoa</taxon>
        <taxon>Ecdysozoa</taxon>
        <taxon>Arthropoda</taxon>
        <taxon>Crustacea</taxon>
        <taxon>Multicrustacea</taxon>
        <taxon>Cirripedia</taxon>
        <taxon>Thoracica</taxon>
        <taxon>Thoracicalcarea</taxon>
        <taxon>Balanomorpha</taxon>
        <taxon>Balanoidea</taxon>
        <taxon>Balanidae</taxon>
        <taxon>Amphibalaninae</taxon>
        <taxon>Amphibalanus</taxon>
    </lineage>
</organism>
<evidence type="ECO:0000256" key="1">
    <source>
        <dbReference type="ARBA" id="ARBA00038508"/>
    </source>
</evidence>
<evidence type="ECO:0000313" key="4">
    <source>
        <dbReference type="EMBL" id="KAF0309574.1"/>
    </source>
</evidence>
<evidence type="ECO:0000313" key="5">
    <source>
        <dbReference type="Proteomes" id="UP000440578"/>
    </source>
</evidence>
<dbReference type="InterPro" id="IPR013922">
    <property type="entry name" value="Cyclin_PHO80-like"/>
</dbReference>
<name>A0A6A4X0G1_AMPAM</name>
<protein>
    <recommendedName>
        <fullName evidence="2">Protein CNPPD1</fullName>
    </recommendedName>
</protein>
<dbReference type="GO" id="GO:0005634">
    <property type="term" value="C:nucleus"/>
    <property type="evidence" value="ECO:0007669"/>
    <property type="project" value="TreeGrafter"/>
</dbReference>
<evidence type="ECO:0000256" key="2">
    <source>
        <dbReference type="ARBA" id="ARBA00040808"/>
    </source>
</evidence>
<dbReference type="Proteomes" id="UP000440578">
    <property type="component" value="Unassembled WGS sequence"/>
</dbReference>
<dbReference type="GO" id="GO:0000307">
    <property type="term" value="C:cyclin-dependent protein kinase holoenzyme complex"/>
    <property type="evidence" value="ECO:0007669"/>
    <property type="project" value="TreeGrafter"/>
</dbReference>
<dbReference type="PANTHER" id="PTHR15615:SF108">
    <property type="entry name" value="PROTEIN CNPPD1"/>
    <property type="match status" value="1"/>
</dbReference>
<dbReference type="GO" id="GO:0016538">
    <property type="term" value="F:cyclin-dependent protein serine/threonine kinase regulator activity"/>
    <property type="evidence" value="ECO:0007669"/>
    <property type="project" value="TreeGrafter"/>
</dbReference>
<dbReference type="InterPro" id="IPR036915">
    <property type="entry name" value="Cyclin-like_sf"/>
</dbReference>
<gene>
    <name evidence="4" type="primary">Cnppd1</name>
    <name evidence="4" type="ORF">FJT64_019315</name>
</gene>
<dbReference type="AlphaFoldDB" id="A0A6A4X0G1"/>
<comment type="similarity">
    <text evidence="1">Belongs to the CNPPD1 family.</text>
</comment>
<feature type="region of interest" description="Disordered" evidence="3">
    <location>
        <begin position="351"/>
        <end position="370"/>
    </location>
</feature>
<dbReference type="EMBL" id="VIIS01000388">
    <property type="protein sequence ID" value="KAF0309574.1"/>
    <property type="molecule type" value="Genomic_DNA"/>
</dbReference>
<comment type="caution">
    <text evidence="4">The sequence shown here is derived from an EMBL/GenBank/DDBJ whole genome shotgun (WGS) entry which is preliminary data.</text>
</comment>